<reference evidence="3 4" key="1">
    <citation type="submission" date="2017-06" db="EMBL/GenBank/DDBJ databases">
        <title>Genome sequencing of cyanobaciteial culture collection at National Institute for Environmental Studies (NIES).</title>
        <authorList>
            <person name="Hirose Y."/>
            <person name="Shimura Y."/>
            <person name="Fujisawa T."/>
            <person name="Nakamura Y."/>
            <person name="Kawachi M."/>
        </authorList>
    </citation>
    <scope>NUCLEOTIDE SEQUENCE [LARGE SCALE GENOMIC DNA]</scope>
    <source>
        <strain evidence="3 4">NIES-267</strain>
    </source>
</reference>
<dbReference type="Pfam" id="PF00072">
    <property type="entry name" value="Response_reg"/>
    <property type="match status" value="1"/>
</dbReference>
<dbReference type="AlphaFoldDB" id="A0A1Z4LNI9"/>
<evidence type="ECO:0000313" key="3">
    <source>
        <dbReference type="EMBL" id="BAY82797.1"/>
    </source>
</evidence>
<dbReference type="PANTHER" id="PTHR44520:SF1">
    <property type="entry name" value="TWO-COMPONENT SYSTEM REGULATORY PROTEIN"/>
    <property type="match status" value="1"/>
</dbReference>
<dbReference type="SMART" id="SM00448">
    <property type="entry name" value="REC"/>
    <property type="match status" value="1"/>
</dbReference>
<dbReference type="EMBL" id="AP018227">
    <property type="protein sequence ID" value="BAY82797.1"/>
    <property type="molecule type" value="Genomic_DNA"/>
</dbReference>
<dbReference type="PANTHER" id="PTHR44520">
    <property type="entry name" value="RESPONSE REGULATOR RCP1-RELATED"/>
    <property type="match status" value="1"/>
</dbReference>
<dbReference type="SUPFAM" id="SSF52172">
    <property type="entry name" value="CheY-like"/>
    <property type="match status" value="1"/>
</dbReference>
<dbReference type="CDD" id="cd17557">
    <property type="entry name" value="REC_Rcp-like"/>
    <property type="match status" value="1"/>
</dbReference>
<dbReference type="PROSITE" id="PS50110">
    <property type="entry name" value="RESPONSE_REGULATORY"/>
    <property type="match status" value="1"/>
</dbReference>
<evidence type="ECO:0000256" key="1">
    <source>
        <dbReference type="PROSITE-ProRule" id="PRU00169"/>
    </source>
</evidence>
<dbReference type="InterPro" id="IPR011006">
    <property type="entry name" value="CheY-like_superfamily"/>
</dbReference>
<accession>A0A1Z4LNI9</accession>
<organism evidence="3 4">
    <name type="scientific">Calothrix parasitica NIES-267</name>
    <dbReference type="NCBI Taxonomy" id="1973488"/>
    <lineage>
        <taxon>Bacteria</taxon>
        <taxon>Bacillati</taxon>
        <taxon>Cyanobacteriota</taxon>
        <taxon>Cyanophyceae</taxon>
        <taxon>Nostocales</taxon>
        <taxon>Calotrichaceae</taxon>
        <taxon>Calothrix</taxon>
    </lineage>
</organism>
<dbReference type="InterPro" id="IPR001789">
    <property type="entry name" value="Sig_transdc_resp-reg_receiver"/>
</dbReference>
<protein>
    <submittedName>
        <fullName evidence="3">Response regulator receiver protein</fullName>
    </submittedName>
</protein>
<sequence>MVSMMGLKDYGILLVEDDSNDILFIQRAFRRSKLENSIQVVRDGDEAVAYLSGKGKYADRNIYPLPAMILLDLKLPRRSGLEVLQWIRNQPVIKRIPVVILTSSKENSDVDTAYDIGVNSYLLKPVNYNALNEMIDTLNAFWLRLNCYPSVVSM</sequence>
<keyword evidence="4" id="KW-1185">Reference proteome</keyword>
<dbReference type="GO" id="GO:0000160">
    <property type="term" value="P:phosphorelay signal transduction system"/>
    <property type="evidence" value="ECO:0007669"/>
    <property type="project" value="InterPro"/>
</dbReference>
<evidence type="ECO:0000259" key="2">
    <source>
        <dbReference type="PROSITE" id="PS50110"/>
    </source>
</evidence>
<evidence type="ECO:0000313" key="4">
    <source>
        <dbReference type="Proteomes" id="UP000218418"/>
    </source>
</evidence>
<dbReference type="Proteomes" id="UP000218418">
    <property type="component" value="Chromosome"/>
</dbReference>
<dbReference type="Gene3D" id="3.40.50.2300">
    <property type="match status" value="1"/>
</dbReference>
<keyword evidence="1" id="KW-0597">Phosphoprotein</keyword>
<dbReference type="InterPro" id="IPR052893">
    <property type="entry name" value="TCS_response_regulator"/>
</dbReference>
<feature type="modified residue" description="4-aspartylphosphate" evidence="1">
    <location>
        <position position="72"/>
    </location>
</feature>
<proteinExistence type="predicted"/>
<gene>
    <name evidence="3" type="ORF">NIES267_22810</name>
</gene>
<feature type="domain" description="Response regulatory" evidence="2">
    <location>
        <begin position="11"/>
        <end position="139"/>
    </location>
</feature>
<name>A0A1Z4LNI9_9CYAN</name>